<sequence>MAALRVIAHSSSFDSIDENLEIAGPTVSDCIDHFCDGIIAVFGDEFLRPPRREELERLLELNERRGFPGMAVNRLYALGMEELSNGSSWTT</sequence>
<dbReference type="OrthoDB" id="124998at2759"/>
<dbReference type="STRING" id="29920.A0A329SJY8"/>
<reference evidence="1 2" key="1">
    <citation type="submission" date="2018-01" db="EMBL/GenBank/DDBJ databases">
        <title>Draft genome of the strawberry crown rot pathogen Phytophthora cactorum.</title>
        <authorList>
            <person name="Armitage A.D."/>
            <person name="Lysoe E."/>
            <person name="Nellist C.F."/>
            <person name="Harrison R.J."/>
            <person name="Brurberg M.B."/>
        </authorList>
    </citation>
    <scope>NUCLEOTIDE SEQUENCE [LARGE SCALE GENOMIC DNA]</scope>
    <source>
        <strain evidence="1 2">10300</strain>
    </source>
</reference>
<dbReference type="PANTHER" id="PTHR47150">
    <property type="entry name" value="OS12G0169200 PROTEIN"/>
    <property type="match status" value="1"/>
</dbReference>
<name>A0A329SJY8_9STRA</name>
<dbReference type="VEuPathDB" id="FungiDB:PC110_g7816"/>
<accession>A0A329SJY8</accession>
<dbReference type="PANTHER" id="PTHR47150:SF5">
    <property type="entry name" value="OS07G0546750 PROTEIN"/>
    <property type="match status" value="1"/>
</dbReference>
<dbReference type="Proteomes" id="UP000251314">
    <property type="component" value="Unassembled WGS sequence"/>
</dbReference>
<evidence type="ECO:0000313" key="1">
    <source>
        <dbReference type="EMBL" id="RAW35882.1"/>
    </source>
</evidence>
<proteinExistence type="predicted"/>
<evidence type="ECO:0000313" key="2">
    <source>
        <dbReference type="Proteomes" id="UP000251314"/>
    </source>
</evidence>
<dbReference type="AlphaFoldDB" id="A0A329SJY8"/>
<dbReference type="EMBL" id="MJFZ01000155">
    <property type="protein sequence ID" value="RAW35882.1"/>
    <property type="molecule type" value="Genomic_DNA"/>
</dbReference>
<keyword evidence="2" id="KW-1185">Reference proteome</keyword>
<organism evidence="1 2">
    <name type="scientific">Phytophthora cactorum</name>
    <dbReference type="NCBI Taxonomy" id="29920"/>
    <lineage>
        <taxon>Eukaryota</taxon>
        <taxon>Sar</taxon>
        <taxon>Stramenopiles</taxon>
        <taxon>Oomycota</taxon>
        <taxon>Peronosporomycetes</taxon>
        <taxon>Peronosporales</taxon>
        <taxon>Peronosporaceae</taxon>
        <taxon>Phytophthora</taxon>
    </lineage>
</organism>
<comment type="caution">
    <text evidence="1">The sequence shown here is derived from an EMBL/GenBank/DDBJ whole genome shotgun (WGS) entry which is preliminary data.</text>
</comment>
<gene>
    <name evidence="1" type="ORF">PC110_g7816</name>
</gene>
<protein>
    <submittedName>
        <fullName evidence="1">Uncharacterized protein</fullName>
    </submittedName>
</protein>